<evidence type="ECO:0000313" key="1">
    <source>
        <dbReference type="EMBL" id="ACS60258.1"/>
    </source>
</evidence>
<dbReference type="AlphaFoldDB" id="C6B8M0"/>
<proteinExistence type="predicted"/>
<keyword evidence="1" id="KW-0614">Plasmid</keyword>
<dbReference type="HOGENOM" id="CLU_3238703_0_0_5"/>
<accession>C6B8M0</accession>
<dbReference type="KEGG" id="rlg:Rleg_5433"/>
<gene>
    <name evidence="1" type="ordered locus">Rleg_5433</name>
</gene>
<protein>
    <submittedName>
        <fullName evidence="1">Uncharacterized protein</fullName>
    </submittedName>
</protein>
<geneLocation type="plasmid" evidence="1 2">
    <name>pR132503</name>
</geneLocation>
<dbReference type="Proteomes" id="UP000002256">
    <property type="component" value="Plasmid pR132503"/>
</dbReference>
<sequence>MAVGFGKNSTILQRAFTEREEFYDDVDVKEVAAHWVPRSSLDC</sequence>
<organism evidence="1 2">
    <name type="scientific">Rhizobium leguminosarum bv. trifolii (strain WSM1325)</name>
    <dbReference type="NCBI Taxonomy" id="395491"/>
    <lineage>
        <taxon>Bacteria</taxon>
        <taxon>Pseudomonadati</taxon>
        <taxon>Pseudomonadota</taxon>
        <taxon>Alphaproteobacteria</taxon>
        <taxon>Hyphomicrobiales</taxon>
        <taxon>Rhizobiaceae</taxon>
        <taxon>Rhizobium/Agrobacterium group</taxon>
        <taxon>Rhizobium</taxon>
    </lineage>
</organism>
<dbReference type="EMBL" id="CP001625">
    <property type="protein sequence ID" value="ACS60258.1"/>
    <property type="molecule type" value="Genomic_DNA"/>
</dbReference>
<evidence type="ECO:0000313" key="2">
    <source>
        <dbReference type="Proteomes" id="UP000002256"/>
    </source>
</evidence>
<name>C6B8M0_RHILS</name>
<reference evidence="1 2" key="1">
    <citation type="journal article" date="2010" name="Stand. Genomic Sci.">
        <title>Complete genome sequence of Rhizobium leguminosarum bv. trifolii strain WSM1325, an effective microsymbiont of annual Mediterranean clovers.</title>
        <authorList>
            <person name="Reeve W."/>
            <person name="O'Hara G."/>
            <person name="Chain P."/>
            <person name="Ardley J."/>
            <person name="Brau L."/>
            <person name="Nandesena K."/>
            <person name="Tiwari R."/>
            <person name="Copeland A."/>
            <person name="Nolan M."/>
            <person name="Han C."/>
            <person name="Brettin T."/>
            <person name="Land M."/>
            <person name="Ovchinikova G."/>
            <person name="Ivanova N."/>
            <person name="Mavromatis K."/>
            <person name="Markowitz V."/>
            <person name="Kyrpides N."/>
            <person name="Melino V."/>
            <person name="Denton M."/>
            <person name="Yates R."/>
            <person name="Howieson J."/>
        </authorList>
    </citation>
    <scope>NUCLEOTIDE SEQUENCE [LARGE SCALE GENOMIC DNA]</scope>
    <source>
        <strain evidence="2">WSM1325</strain>
        <plasmid evidence="2">Plasmid pR132503</plasmid>
    </source>
</reference>